<evidence type="ECO:0000313" key="1">
    <source>
        <dbReference type="EMBL" id="KAF3428667.1"/>
    </source>
</evidence>
<keyword evidence="2" id="KW-1185">Reference proteome</keyword>
<protein>
    <submittedName>
        <fullName evidence="1">Uncharacterized protein</fullName>
    </submittedName>
</protein>
<dbReference type="EMBL" id="WNWW01000207">
    <property type="protein sequence ID" value="KAF3428667.1"/>
    <property type="molecule type" value="Genomic_DNA"/>
</dbReference>
<organism evidence="1 2">
    <name type="scientific">Frieseomelitta varia</name>
    <dbReference type="NCBI Taxonomy" id="561572"/>
    <lineage>
        <taxon>Eukaryota</taxon>
        <taxon>Metazoa</taxon>
        <taxon>Ecdysozoa</taxon>
        <taxon>Arthropoda</taxon>
        <taxon>Hexapoda</taxon>
        <taxon>Insecta</taxon>
        <taxon>Pterygota</taxon>
        <taxon>Neoptera</taxon>
        <taxon>Endopterygota</taxon>
        <taxon>Hymenoptera</taxon>
        <taxon>Apocrita</taxon>
        <taxon>Aculeata</taxon>
        <taxon>Apoidea</taxon>
        <taxon>Anthophila</taxon>
        <taxon>Apidae</taxon>
        <taxon>Frieseomelitta</taxon>
    </lineage>
</organism>
<gene>
    <name evidence="1" type="ORF">E2986_14107</name>
</gene>
<dbReference type="Proteomes" id="UP000655588">
    <property type="component" value="Unassembled WGS sequence"/>
</dbReference>
<proteinExistence type="predicted"/>
<reference evidence="1" key="1">
    <citation type="submission" date="2019-11" db="EMBL/GenBank/DDBJ databases">
        <title>The nuclear and mitochondrial genomes of Frieseomelitta varia - a highly eusocial stingless bee (Meliponini) with a permanently sterile worker caste.</title>
        <authorList>
            <person name="Freitas F.C.P."/>
            <person name="Lourenco A.P."/>
            <person name="Nunes F.M.F."/>
            <person name="Paschoal A.R."/>
            <person name="Abreu F.C.P."/>
            <person name="Barbin F.O."/>
            <person name="Bataglia L."/>
            <person name="Cardoso-Junior C.A.M."/>
            <person name="Cervoni M.S."/>
            <person name="Silva S.R."/>
            <person name="Dalarmi F."/>
            <person name="Del Lama M.A."/>
            <person name="Depintor T.S."/>
            <person name="Ferreira K.M."/>
            <person name="Goria P.S."/>
            <person name="Jaskot M.C."/>
            <person name="Lago D.C."/>
            <person name="Luna-Lucena D."/>
            <person name="Moda L.M."/>
            <person name="Nascimento L."/>
            <person name="Pedrino M."/>
            <person name="Rabico F.O."/>
            <person name="Sanches F.C."/>
            <person name="Santos D.E."/>
            <person name="Santos C.G."/>
            <person name="Vieira J."/>
            <person name="Lopes T.F."/>
            <person name="Barchuk A.R."/>
            <person name="Hartfelder K."/>
            <person name="Simoes Z.L.P."/>
            <person name="Bitondi M.M.G."/>
            <person name="Pinheiro D.G."/>
        </authorList>
    </citation>
    <scope>NUCLEOTIDE SEQUENCE</scope>
    <source>
        <strain evidence="1">USP_RPSP 00005682</strain>
        <tissue evidence="1">Whole individual</tissue>
    </source>
</reference>
<evidence type="ECO:0000313" key="2">
    <source>
        <dbReference type="Proteomes" id="UP000655588"/>
    </source>
</evidence>
<accession>A0A833W9J2</accession>
<dbReference type="AlphaFoldDB" id="A0A833W9J2"/>
<comment type="caution">
    <text evidence="1">The sequence shown here is derived from an EMBL/GenBank/DDBJ whole genome shotgun (WGS) entry which is preliminary data.</text>
</comment>
<name>A0A833W9J2_9HYME</name>
<sequence length="100" mass="11555">MDCKYELKPDLHDVQCTMHLIKFTYCPSKKKSNDKHDSDCRIFAPVVELNVQMSIIARNKLFLTPKYNIEITMGSQETKLSPESCGRPCPICCNSPFRQR</sequence>